<gene>
    <name evidence="2" type="ORF">CVT24_011070</name>
</gene>
<dbReference type="PANTHER" id="PTHR44103:SF1">
    <property type="entry name" value="PROPROTEIN CONVERTASE P"/>
    <property type="match status" value="1"/>
</dbReference>
<keyword evidence="3" id="KW-1185">Reference proteome</keyword>
<dbReference type="InParanoid" id="A0A409YVG8"/>
<evidence type="ECO:0000313" key="2">
    <source>
        <dbReference type="EMBL" id="PPR06992.1"/>
    </source>
</evidence>
<proteinExistence type="predicted"/>
<dbReference type="EMBL" id="NHTK01000548">
    <property type="protein sequence ID" value="PPR06992.1"/>
    <property type="molecule type" value="Genomic_DNA"/>
</dbReference>
<dbReference type="PANTHER" id="PTHR44103">
    <property type="entry name" value="PROPROTEIN CONVERTASE P"/>
    <property type="match status" value="1"/>
</dbReference>
<evidence type="ECO:0000313" key="3">
    <source>
        <dbReference type="Proteomes" id="UP000284842"/>
    </source>
</evidence>
<dbReference type="Pfam" id="PF13517">
    <property type="entry name" value="FG-GAP_3"/>
    <property type="match status" value="2"/>
</dbReference>
<reference evidence="2 3" key="1">
    <citation type="journal article" date="2018" name="Evol. Lett.">
        <title>Horizontal gene cluster transfer increased hallucinogenic mushroom diversity.</title>
        <authorList>
            <person name="Reynolds H.T."/>
            <person name="Vijayakumar V."/>
            <person name="Gluck-Thaler E."/>
            <person name="Korotkin H.B."/>
            <person name="Matheny P.B."/>
            <person name="Slot J.C."/>
        </authorList>
    </citation>
    <scope>NUCLEOTIDE SEQUENCE [LARGE SCALE GENOMIC DNA]</scope>
    <source>
        <strain evidence="2 3">2629</strain>
    </source>
</reference>
<accession>A0A409YVG8</accession>
<organism evidence="2 3">
    <name type="scientific">Panaeolus cyanescens</name>
    <dbReference type="NCBI Taxonomy" id="181874"/>
    <lineage>
        <taxon>Eukaryota</taxon>
        <taxon>Fungi</taxon>
        <taxon>Dikarya</taxon>
        <taxon>Basidiomycota</taxon>
        <taxon>Agaricomycotina</taxon>
        <taxon>Agaricomycetes</taxon>
        <taxon>Agaricomycetidae</taxon>
        <taxon>Agaricales</taxon>
        <taxon>Agaricineae</taxon>
        <taxon>Galeropsidaceae</taxon>
        <taxon>Panaeolus</taxon>
    </lineage>
</organism>
<comment type="caution">
    <text evidence="2">The sequence shown here is derived from an EMBL/GenBank/DDBJ whole genome shotgun (WGS) entry which is preliminary data.</text>
</comment>
<keyword evidence="1" id="KW-0732">Signal</keyword>
<evidence type="ECO:0000256" key="1">
    <source>
        <dbReference type="ARBA" id="ARBA00022729"/>
    </source>
</evidence>
<dbReference type="OrthoDB" id="3153136at2759"/>
<dbReference type="InterPro" id="IPR013517">
    <property type="entry name" value="FG-GAP"/>
</dbReference>
<protein>
    <recommendedName>
        <fullName evidence="4">VCBS repeat-containing protein</fullName>
    </recommendedName>
</protein>
<dbReference type="InterPro" id="IPR028994">
    <property type="entry name" value="Integrin_alpha_N"/>
</dbReference>
<evidence type="ECO:0008006" key="4">
    <source>
        <dbReference type="Google" id="ProtNLM"/>
    </source>
</evidence>
<sequence>MSNIVISQSDPVPVKPTGIADIIGFGDQQVIILRNSVFIQLYNVINDFAYSAGGWRTEKHVRLLADTTGDKALDIVGFGDAGVIIAVNKGNNSFEPGKLVLRDFAIGAGGWHVDKHVRFMADMRNTGRADIVGFGTAGVLIAENNGNLQFSNASLRLKDFGYNQGWRLDRHLRFLADVNGDGLLDIVGFGENKVFVALNAGNGRFHPPQAVVSDLCYGAGGWRIEKHPRLVADLTGNKRSDLIGFGDAGVLVALNRGDGTFDAPKLALDNFGYEAGGWRVEKHPRVLADIDGDGLPDIVGFGEAGVWVSINNGDGTFQPAKLVVKDFGYSAGGWRVEKHLRFAVDLTGDGRADIIGFGENSVWVSYNDGKGNFGPMTRLTNNFAVAQGWTLEKHLRFVANLYS</sequence>
<dbReference type="AlphaFoldDB" id="A0A409YVG8"/>
<dbReference type="Proteomes" id="UP000284842">
    <property type="component" value="Unassembled WGS sequence"/>
</dbReference>
<name>A0A409YVG8_9AGAR</name>
<dbReference type="SUPFAM" id="SSF69318">
    <property type="entry name" value="Integrin alpha N-terminal domain"/>
    <property type="match status" value="1"/>
</dbReference>